<dbReference type="Pfam" id="PF03959">
    <property type="entry name" value="FSH1"/>
    <property type="match status" value="1"/>
</dbReference>
<evidence type="ECO:0000313" key="4">
    <source>
        <dbReference type="Proteomes" id="UP000008312"/>
    </source>
</evidence>
<protein>
    <recommendedName>
        <fullName evidence="2">Serine hydrolase domain-containing protein</fullName>
    </recommendedName>
</protein>
<evidence type="ECO:0000256" key="1">
    <source>
        <dbReference type="ARBA" id="ARBA00022801"/>
    </source>
</evidence>
<dbReference type="InParanoid" id="D8M1K9"/>
<dbReference type="GO" id="GO:0016787">
    <property type="term" value="F:hydrolase activity"/>
    <property type="evidence" value="ECO:0007669"/>
    <property type="project" value="UniProtKB-KW"/>
</dbReference>
<reference evidence="3" key="1">
    <citation type="submission" date="2010-02" db="EMBL/GenBank/DDBJ databases">
        <title>Sequencing and annotation of the Blastocystis hominis genome.</title>
        <authorList>
            <person name="Wincker P."/>
        </authorList>
    </citation>
    <scope>NUCLEOTIDE SEQUENCE</scope>
    <source>
        <strain evidence="3">Singapore isolate B</strain>
    </source>
</reference>
<name>D8M1K9_BLAHO</name>
<evidence type="ECO:0000259" key="2">
    <source>
        <dbReference type="Pfam" id="PF03959"/>
    </source>
</evidence>
<dbReference type="PANTHER" id="PTHR48070">
    <property type="entry name" value="ESTERASE OVCA2"/>
    <property type="match status" value="1"/>
</dbReference>
<dbReference type="EMBL" id="FN668645">
    <property type="protein sequence ID" value="CBK21948.2"/>
    <property type="molecule type" value="Genomic_DNA"/>
</dbReference>
<dbReference type="OMA" id="EEPRGWW"/>
<dbReference type="RefSeq" id="XP_012895996.1">
    <property type="nucleotide sequence ID" value="XM_013040542.1"/>
</dbReference>
<gene>
    <name evidence="3" type="ORF">GSBLH_T00006376001</name>
</gene>
<accession>D8M1K9</accession>
<sequence>MATVVKKLNILCLHGYFQDAMVMKERIPALYRKLKSIANFYYLDGPYVVNSMEGYKPELGDTKVGKAWWIQDADKNYPQFNDTVDYVLKCYEENGPFDGILGFSQGAGLGLFLAALQEKGDIATDFKFVISYSGFYPSDISLQKTMDSRMISIPTLHLIGKEDDRVEPQSSEKVAKCFIDPIVIYHEGGHYMPQNGEIKEKIYQFLLQFLNMDCTV</sequence>
<dbReference type="Proteomes" id="UP000008312">
    <property type="component" value="Unassembled WGS sequence"/>
</dbReference>
<organism evidence="3">
    <name type="scientific">Blastocystis hominis</name>
    <dbReference type="NCBI Taxonomy" id="12968"/>
    <lineage>
        <taxon>Eukaryota</taxon>
        <taxon>Sar</taxon>
        <taxon>Stramenopiles</taxon>
        <taxon>Bigyra</taxon>
        <taxon>Opalozoa</taxon>
        <taxon>Opalinata</taxon>
        <taxon>Blastocystidae</taxon>
        <taxon>Blastocystis</taxon>
    </lineage>
</organism>
<dbReference type="AlphaFoldDB" id="D8M1K9"/>
<dbReference type="GO" id="GO:0005634">
    <property type="term" value="C:nucleus"/>
    <property type="evidence" value="ECO:0007669"/>
    <property type="project" value="TreeGrafter"/>
</dbReference>
<dbReference type="GO" id="GO:0005737">
    <property type="term" value="C:cytoplasm"/>
    <property type="evidence" value="ECO:0007669"/>
    <property type="project" value="TreeGrafter"/>
</dbReference>
<dbReference type="InterPro" id="IPR050593">
    <property type="entry name" value="LovG"/>
</dbReference>
<dbReference type="InterPro" id="IPR005645">
    <property type="entry name" value="FSH-like_dom"/>
</dbReference>
<dbReference type="SUPFAM" id="SSF53474">
    <property type="entry name" value="alpha/beta-Hydrolases"/>
    <property type="match status" value="1"/>
</dbReference>
<dbReference type="PANTHER" id="PTHR48070:SF6">
    <property type="entry name" value="ESTERASE OVCA2"/>
    <property type="match status" value="1"/>
</dbReference>
<dbReference type="OrthoDB" id="414698at2759"/>
<keyword evidence="1" id="KW-0378">Hydrolase</keyword>
<dbReference type="InterPro" id="IPR029058">
    <property type="entry name" value="AB_hydrolase_fold"/>
</dbReference>
<evidence type="ECO:0000313" key="3">
    <source>
        <dbReference type="EMBL" id="CBK21948.2"/>
    </source>
</evidence>
<proteinExistence type="predicted"/>
<feature type="domain" description="Serine hydrolase" evidence="2">
    <location>
        <begin position="6"/>
        <end position="201"/>
    </location>
</feature>
<dbReference type="Gene3D" id="3.40.50.1820">
    <property type="entry name" value="alpha/beta hydrolase"/>
    <property type="match status" value="1"/>
</dbReference>
<dbReference type="GeneID" id="24922501"/>
<keyword evidence="4" id="KW-1185">Reference proteome</keyword>